<dbReference type="AlphaFoldDB" id="A0A2T3B3Q7"/>
<dbReference type="InParanoid" id="A0A2T3B3Q7"/>
<protein>
    <submittedName>
        <fullName evidence="1">Uncharacterized protein</fullName>
    </submittedName>
</protein>
<proteinExistence type="predicted"/>
<dbReference type="Proteomes" id="UP000241818">
    <property type="component" value="Unassembled WGS sequence"/>
</dbReference>
<reference evidence="1 2" key="1">
    <citation type="journal article" date="2018" name="New Phytol.">
        <title>Comparative genomics and transcriptomics depict ericoid mycorrhizal fungi as versatile saprotrophs and plant mutualists.</title>
        <authorList>
            <person name="Martino E."/>
            <person name="Morin E."/>
            <person name="Grelet G.A."/>
            <person name="Kuo A."/>
            <person name="Kohler A."/>
            <person name="Daghino S."/>
            <person name="Barry K.W."/>
            <person name="Cichocki N."/>
            <person name="Clum A."/>
            <person name="Dockter R.B."/>
            <person name="Hainaut M."/>
            <person name="Kuo R.C."/>
            <person name="LaButti K."/>
            <person name="Lindahl B.D."/>
            <person name="Lindquist E.A."/>
            <person name="Lipzen A."/>
            <person name="Khouja H.R."/>
            <person name="Magnuson J."/>
            <person name="Murat C."/>
            <person name="Ohm R.A."/>
            <person name="Singer S.W."/>
            <person name="Spatafora J.W."/>
            <person name="Wang M."/>
            <person name="Veneault-Fourrey C."/>
            <person name="Henrissat B."/>
            <person name="Grigoriev I.V."/>
            <person name="Martin F.M."/>
            <person name="Perotto S."/>
        </authorList>
    </citation>
    <scope>NUCLEOTIDE SEQUENCE [LARGE SCALE GENOMIC DNA]</scope>
    <source>
        <strain evidence="1 2">ATCC 22711</strain>
    </source>
</reference>
<evidence type="ECO:0000313" key="1">
    <source>
        <dbReference type="EMBL" id="PSS20258.1"/>
    </source>
</evidence>
<dbReference type="RefSeq" id="XP_024721528.1">
    <property type="nucleotide sequence ID" value="XM_024863872.1"/>
</dbReference>
<sequence>MAICDHLDVTKPKIGLRTFPFPKESDHWDRVLVQFAQACRARVGLDSSKPDILTVSAALGILCRIPLYIPVSKLKMRLYRTQSFEERCFASLLDWTVWDFRLYFAKDSTASSHMRSPYFMNCSLRFTWYLGYNRRNNRITAIETAAIVVDFATPRRAL</sequence>
<organism evidence="1 2">
    <name type="scientific">Amorphotheca resinae ATCC 22711</name>
    <dbReference type="NCBI Taxonomy" id="857342"/>
    <lineage>
        <taxon>Eukaryota</taxon>
        <taxon>Fungi</taxon>
        <taxon>Dikarya</taxon>
        <taxon>Ascomycota</taxon>
        <taxon>Pezizomycotina</taxon>
        <taxon>Leotiomycetes</taxon>
        <taxon>Helotiales</taxon>
        <taxon>Amorphothecaceae</taxon>
        <taxon>Amorphotheca</taxon>
    </lineage>
</organism>
<evidence type="ECO:0000313" key="2">
    <source>
        <dbReference type="Proteomes" id="UP000241818"/>
    </source>
</evidence>
<accession>A0A2T3B3Q7</accession>
<dbReference type="EMBL" id="KZ679010">
    <property type="protein sequence ID" value="PSS20258.1"/>
    <property type="molecule type" value="Genomic_DNA"/>
</dbReference>
<gene>
    <name evidence="1" type="ORF">M430DRAFT_18422</name>
</gene>
<dbReference type="GeneID" id="36571953"/>
<keyword evidence="2" id="KW-1185">Reference proteome</keyword>
<name>A0A2T3B3Q7_AMORE</name>